<protein>
    <submittedName>
        <fullName evidence="2">23178_t:CDS:1</fullName>
    </submittedName>
</protein>
<dbReference type="AlphaFoldDB" id="A0A9N9K579"/>
<feature type="compositionally biased region" description="Basic and acidic residues" evidence="1">
    <location>
        <begin position="41"/>
        <end position="56"/>
    </location>
</feature>
<sequence>MSTSYFIIDSSSKSSLENIQYFKKTEKSVNNSKERLKKQKHEFDQKLNNDLETLKP</sequence>
<organism evidence="2 3">
    <name type="scientific">Cetraspora pellucida</name>
    <dbReference type="NCBI Taxonomy" id="1433469"/>
    <lineage>
        <taxon>Eukaryota</taxon>
        <taxon>Fungi</taxon>
        <taxon>Fungi incertae sedis</taxon>
        <taxon>Mucoromycota</taxon>
        <taxon>Glomeromycotina</taxon>
        <taxon>Glomeromycetes</taxon>
        <taxon>Diversisporales</taxon>
        <taxon>Gigasporaceae</taxon>
        <taxon>Cetraspora</taxon>
    </lineage>
</organism>
<reference evidence="2" key="1">
    <citation type="submission" date="2021-06" db="EMBL/GenBank/DDBJ databases">
        <authorList>
            <person name="Kallberg Y."/>
            <person name="Tangrot J."/>
            <person name="Rosling A."/>
        </authorList>
    </citation>
    <scope>NUCLEOTIDE SEQUENCE</scope>
    <source>
        <strain evidence="2">FL966</strain>
    </source>
</reference>
<feature type="non-terminal residue" evidence="2">
    <location>
        <position position="56"/>
    </location>
</feature>
<evidence type="ECO:0000256" key="1">
    <source>
        <dbReference type="SAM" id="MobiDB-lite"/>
    </source>
</evidence>
<feature type="region of interest" description="Disordered" evidence="1">
    <location>
        <begin position="28"/>
        <end position="56"/>
    </location>
</feature>
<proteinExistence type="predicted"/>
<dbReference type="EMBL" id="CAJVQA010038220">
    <property type="protein sequence ID" value="CAG8810714.1"/>
    <property type="molecule type" value="Genomic_DNA"/>
</dbReference>
<dbReference type="Proteomes" id="UP000789759">
    <property type="component" value="Unassembled WGS sequence"/>
</dbReference>
<comment type="caution">
    <text evidence="2">The sequence shown here is derived from an EMBL/GenBank/DDBJ whole genome shotgun (WGS) entry which is preliminary data.</text>
</comment>
<evidence type="ECO:0000313" key="2">
    <source>
        <dbReference type="EMBL" id="CAG8810714.1"/>
    </source>
</evidence>
<keyword evidence="3" id="KW-1185">Reference proteome</keyword>
<evidence type="ECO:0000313" key="3">
    <source>
        <dbReference type="Proteomes" id="UP000789759"/>
    </source>
</evidence>
<gene>
    <name evidence="2" type="ORF">CPELLU_LOCUS18621</name>
</gene>
<accession>A0A9N9K579</accession>
<name>A0A9N9K579_9GLOM</name>